<evidence type="ECO:0000256" key="3">
    <source>
        <dbReference type="ARBA" id="ARBA00022692"/>
    </source>
</evidence>
<gene>
    <name evidence="7" type="ORF">NE619_09265</name>
</gene>
<evidence type="ECO:0000256" key="2">
    <source>
        <dbReference type="ARBA" id="ARBA00008053"/>
    </source>
</evidence>
<keyword evidence="4 6" id="KW-1133">Transmembrane helix</keyword>
<reference evidence="7 8" key="1">
    <citation type="submission" date="2022-06" db="EMBL/GenBank/DDBJ databases">
        <title>Isolation of gut microbiota from human fecal samples.</title>
        <authorList>
            <person name="Pamer E.G."/>
            <person name="Barat B."/>
            <person name="Waligurski E."/>
            <person name="Medina S."/>
            <person name="Paddock L."/>
            <person name="Mostad J."/>
        </authorList>
    </citation>
    <scope>NUCLEOTIDE SEQUENCE [LARGE SCALE GENOMIC DNA]</scope>
    <source>
        <strain evidence="7 8">SL.3.17</strain>
    </source>
</reference>
<evidence type="ECO:0000313" key="7">
    <source>
        <dbReference type="EMBL" id="MCQ4636919.1"/>
    </source>
</evidence>
<comment type="caution">
    <text evidence="7">The sequence shown here is derived from an EMBL/GenBank/DDBJ whole genome shotgun (WGS) entry which is preliminary data.</text>
</comment>
<dbReference type="RefSeq" id="WP_256132110.1">
    <property type="nucleotide sequence ID" value="NZ_JANFXK010000009.1"/>
</dbReference>
<feature type="transmembrane region" description="Helical" evidence="6">
    <location>
        <begin position="280"/>
        <end position="299"/>
    </location>
</feature>
<keyword evidence="3 6" id="KW-0812">Transmembrane</keyword>
<dbReference type="EMBL" id="JANFXK010000009">
    <property type="protein sequence ID" value="MCQ4636919.1"/>
    <property type="molecule type" value="Genomic_DNA"/>
</dbReference>
<organism evidence="7 8">
    <name type="scientific">Anaerovorax odorimutans</name>
    <dbReference type="NCBI Taxonomy" id="109327"/>
    <lineage>
        <taxon>Bacteria</taxon>
        <taxon>Bacillati</taxon>
        <taxon>Bacillota</taxon>
        <taxon>Clostridia</taxon>
        <taxon>Peptostreptococcales</taxon>
        <taxon>Anaerovoracaceae</taxon>
        <taxon>Anaerovorax</taxon>
    </lineage>
</organism>
<sequence length="302" mass="33504">MFVLKLIAGPLIGALIGYCTNFIAVKMLFKPHRPVMVGKHRLPFTPGLIPKRKDELAGAIGSAIGEVLLTKEDLAKALPADQIKESIADGLWQRFLRARESEVSIEEGACGYLTKERYDELQLKLEDRITGKIMEGIRQMDISNIVVTEGSQAVREKVQGTMLAMMFNDQVIQSVAAPIGEEIECYIDENGEDKIRPIVTKELDKIGEQTIGNLTQQLPLERGHMSRIVEELYATCVEDTMEEMLEKLDIAGIVEEKVRGMDVVKLEALILSVMKKELNAIVNLGALIGLVIGLLNLFISML</sequence>
<accession>A0ABT1RNZ8</accession>
<evidence type="ECO:0000256" key="6">
    <source>
        <dbReference type="SAM" id="Phobius"/>
    </source>
</evidence>
<evidence type="ECO:0000256" key="4">
    <source>
        <dbReference type="ARBA" id="ARBA00022989"/>
    </source>
</evidence>
<feature type="transmembrane region" description="Helical" evidence="6">
    <location>
        <begin position="6"/>
        <end position="29"/>
    </location>
</feature>
<dbReference type="PANTHER" id="PTHR35791:SF1">
    <property type="entry name" value="UPF0754 MEMBRANE PROTEIN YHEB"/>
    <property type="match status" value="1"/>
</dbReference>
<proteinExistence type="inferred from homology"/>
<evidence type="ECO:0000256" key="5">
    <source>
        <dbReference type="ARBA" id="ARBA00023136"/>
    </source>
</evidence>
<comment type="similarity">
    <text evidence="2">Belongs to the UPF0754 family.</text>
</comment>
<dbReference type="InterPro" id="IPR007383">
    <property type="entry name" value="DUF445"/>
</dbReference>
<evidence type="ECO:0000313" key="8">
    <source>
        <dbReference type="Proteomes" id="UP001524502"/>
    </source>
</evidence>
<name>A0ABT1RNZ8_9FIRM</name>
<keyword evidence="8" id="KW-1185">Reference proteome</keyword>
<dbReference type="Proteomes" id="UP001524502">
    <property type="component" value="Unassembled WGS sequence"/>
</dbReference>
<keyword evidence="5 6" id="KW-0472">Membrane</keyword>
<comment type="subcellular location">
    <subcellularLocation>
        <location evidence="1">Endomembrane system</location>
    </subcellularLocation>
</comment>
<dbReference type="PANTHER" id="PTHR35791">
    <property type="entry name" value="UPF0754 MEMBRANE PROTEIN YHEB"/>
    <property type="match status" value="1"/>
</dbReference>
<dbReference type="Pfam" id="PF04286">
    <property type="entry name" value="DUF445"/>
    <property type="match status" value="2"/>
</dbReference>
<protein>
    <submittedName>
        <fullName evidence="7">DUF445 family protein</fullName>
    </submittedName>
</protein>
<evidence type="ECO:0000256" key="1">
    <source>
        <dbReference type="ARBA" id="ARBA00004308"/>
    </source>
</evidence>